<dbReference type="SUPFAM" id="SSF46689">
    <property type="entry name" value="Homeodomain-like"/>
    <property type="match status" value="2"/>
</dbReference>
<name>A0ABQ6CTZ6_9HYPH</name>
<protein>
    <submittedName>
        <fullName evidence="6">AraC family transcriptional regulator</fullName>
    </submittedName>
</protein>
<dbReference type="PANTHER" id="PTHR46796">
    <property type="entry name" value="HTH-TYPE TRANSCRIPTIONAL ACTIVATOR RHAS-RELATED"/>
    <property type="match status" value="1"/>
</dbReference>
<keyword evidence="3" id="KW-0010">Activator</keyword>
<dbReference type="SUPFAM" id="SSF51215">
    <property type="entry name" value="Regulatory protein AraC"/>
    <property type="match status" value="1"/>
</dbReference>
<dbReference type="PROSITE" id="PS00041">
    <property type="entry name" value="HTH_ARAC_FAMILY_1"/>
    <property type="match status" value="1"/>
</dbReference>
<dbReference type="InterPro" id="IPR009057">
    <property type="entry name" value="Homeodomain-like_sf"/>
</dbReference>
<dbReference type="InterPro" id="IPR018062">
    <property type="entry name" value="HTH_AraC-typ_CS"/>
</dbReference>
<accession>A0ABQ6CTZ6</accession>
<evidence type="ECO:0000313" key="7">
    <source>
        <dbReference type="Proteomes" id="UP001156882"/>
    </source>
</evidence>
<dbReference type="Pfam" id="PF02311">
    <property type="entry name" value="AraC_binding"/>
    <property type="match status" value="1"/>
</dbReference>
<evidence type="ECO:0000256" key="1">
    <source>
        <dbReference type="ARBA" id="ARBA00023015"/>
    </source>
</evidence>
<evidence type="ECO:0000256" key="3">
    <source>
        <dbReference type="ARBA" id="ARBA00023159"/>
    </source>
</evidence>
<dbReference type="PANTHER" id="PTHR46796:SF2">
    <property type="entry name" value="TRANSCRIPTIONAL REGULATORY PROTEIN"/>
    <property type="match status" value="1"/>
</dbReference>
<keyword evidence="2" id="KW-0238">DNA-binding</keyword>
<keyword evidence="1" id="KW-0805">Transcription regulation</keyword>
<dbReference type="EMBL" id="BSPC01000069">
    <property type="protein sequence ID" value="GLS23273.1"/>
    <property type="molecule type" value="Genomic_DNA"/>
</dbReference>
<proteinExistence type="predicted"/>
<dbReference type="InterPro" id="IPR037923">
    <property type="entry name" value="HTH-like"/>
</dbReference>
<evidence type="ECO:0000256" key="2">
    <source>
        <dbReference type="ARBA" id="ARBA00023125"/>
    </source>
</evidence>
<sequence>MHRHDTYAIGVTLGGVQTFQYRGASRVSLPGQVIVLHPDEVHDGGAGTEAGLHYRMIYLEPSLLLRGLGEGGAGLPFVRQPVFSDPELRDELLSLLGPLDQGLEDLAADALVARIARGLARHAGQPLKPLGPLALRQVERARDYLEAHALEAVRSEELEDVAGLDRFTLYRHFRRAFATSPHRFLLMRRLGQARTLIEAGEPLAEIAAATGFADQSHLTRHFKKAFGLTPGRWAGLTGAGQA</sequence>
<feature type="domain" description="HTH araC/xylS-type" evidence="5">
    <location>
        <begin position="139"/>
        <end position="236"/>
    </location>
</feature>
<dbReference type="SMART" id="SM00342">
    <property type="entry name" value="HTH_ARAC"/>
    <property type="match status" value="1"/>
</dbReference>
<dbReference type="Gene3D" id="1.10.10.60">
    <property type="entry name" value="Homeodomain-like"/>
    <property type="match status" value="1"/>
</dbReference>
<gene>
    <name evidence="6" type="ORF">GCM10007874_62930</name>
</gene>
<dbReference type="Proteomes" id="UP001156882">
    <property type="component" value="Unassembled WGS sequence"/>
</dbReference>
<dbReference type="InterPro" id="IPR003313">
    <property type="entry name" value="AraC-bd"/>
</dbReference>
<keyword evidence="7" id="KW-1185">Reference proteome</keyword>
<dbReference type="InterPro" id="IPR018060">
    <property type="entry name" value="HTH_AraC"/>
</dbReference>
<reference evidence="7" key="1">
    <citation type="journal article" date="2019" name="Int. J. Syst. Evol. Microbiol.">
        <title>The Global Catalogue of Microorganisms (GCM) 10K type strain sequencing project: providing services to taxonomists for standard genome sequencing and annotation.</title>
        <authorList>
            <consortium name="The Broad Institute Genomics Platform"/>
            <consortium name="The Broad Institute Genome Sequencing Center for Infectious Disease"/>
            <person name="Wu L."/>
            <person name="Ma J."/>
        </authorList>
    </citation>
    <scope>NUCLEOTIDE SEQUENCE [LARGE SCALE GENOMIC DNA]</scope>
    <source>
        <strain evidence="7">NBRC 101365</strain>
    </source>
</reference>
<evidence type="ECO:0000256" key="4">
    <source>
        <dbReference type="ARBA" id="ARBA00023163"/>
    </source>
</evidence>
<evidence type="ECO:0000259" key="5">
    <source>
        <dbReference type="PROSITE" id="PS01124"/>
    </source>
</evidence>
<dbReference type="InterPro" id="IPR050204">
    <property type="entry name" value="AraC_XylS_family_regulators"/>
</dbReference>
<dbReference type="Pfam" id="PF12833">
    <property type="entry name" value="HTH_18"/>
    <property type="match status" value="1"/>
</dbReference>
<keyword evidence="4" id="KW-0804">Transcription</keyword>
<evidence type="ECO:0000313" key="6">
    <source>
        <dbReference type="EMBL" id="GLS23273.1"/>
    </source>
</evidence>
<organism evidence="6 7">
    <name type="scientific">Labrys miyagiensis</name>
    <dbReference type="NCBI Taxonomy" id="346912"/>
    <lineage>
        <taxon>Bacteria</taxon>
        <taxon>Pseudomonadati</taxon>
        <taxon>Pseudomonadota</taxon>
        <taxon>Alphaproteobacteria</taxon>
        <taxon>Hyphomicrobiales</taxon>
        <taxon>Xanthobacteraceae</taxon>
        <taxon>Labrys</taxon>
    </lineage>
</organism>
<comment type="caution">
    <text evidence="6">The sequence shown here is derived from an EMBL/GenBank/DDBJ whole genome shotgun (WGS) entry which is preliminary data.</text>
</comment>
<dbReference type="PROSITE" id="PS01124">
    <property type="entry name" value="HTH_ARAC_FAMILY_2"/>
    <property type="match status" value="1"/>
</dbReference>